<evidence type="ECO:0000256" key="9">
    <source>
        <dbReference type="ARBA" id="ARBA00023014"/>
    </source>
</evidence>
<keyword evidence="13" id="KW-1185">Reference proteome</keyword>
<keyword evidence="9 10" id="KW-0411">Iron-sulfur</keyword>
<keyword evidence="7 10" id="KW-0560">Oxidoreductase</keyword>
<dbReference type="InterPro" id="IPR058240">
    <property type="entry name" value="rSAM_sf"/>
</dbReference>
<evidence type="ECO:0000256" key="5">
    <source>
        <dbReference type="ARBA" id="ARBA00022691"/>
    </source>
</evidence>
<dbReference type="NCBIfam" id="TIGR02493">
    <property type="entry name" value="PFLA"/>
    <property type="match status" value="1"/>
</dbReference>
<protein>
    <recommendedName>
        <fullName evidence="10">Pyruvate formate-lyase-activating enzyme</fullName>
        <ecNumber evidence="10">1.97.1.4</ecNumber>
    </recommendedName>
</protein>
<name>A0A2X0V5J7_9GAMM</name>
<dbReference type="InterPro" id="IPR034457">
    <property type="entry name" value="Organic_radical-activating"/>
</dbReference>
<reference evidence="12 13" key="1">
    <citation type="submission" date="2018-06" db="EMBL/GenBank/DDBJ databases">
        <authorList>
            <consortium name="Pathogen Informatics"/>
            <person name="Doyle S."/>
        </authorList>
    </citation>
    <scope>NUCLEOTIDE SEQUENCE [LARGE SCALE GENOMIC DNA]</scope>
    <source>
        <strain evidence="12 13">NCTC13093</strain>
    </source>
</reference>
<comment type="cofactor">
    <cofactor evidence="10">
        <name>[4Fe-4S] cluster</name>
        <dbReference type="ChEBI" id="CHEBI:49883"/>
    </cofactor>
    <text evidence="10">Binds 1 [4Fe-4S] cluster. The cluster is coordinated with 3 cysteines and an exchangeable S-adenosyl-L-methionine.</text>
</comment>
<evidence type="ECO:0000256" key="7">
    <source>
        <dbReference type="ARBA" id="ARBA00023002"/>
    </source>
</evidence>
<gene>
    <name evidence="12" type="primary">pflA_2</name>
    <name evidence="12" type="ORF">NCTC13093_01165</name>
</gene>
<dbReference type="AlphaFoldDB" id="A0A2X0V5J7"/>
<dbReference type="PANTHER" id="PTHR30352">
    <property type="entry name" value="PYRUVATE FORMATE-LYASE-ACTIVATING ENZYME"/>
    <property type="match status" value="1"/>
</dbReference>
<organism evidence="12 13">
    <name type="scientific">Anaerobiospirillum thomasii</name>
    <dbReference type="NCBI Taxonomy" id="179995"/>
    <lineage>
        <taxon>Bacteria</taxon>
        <taxon>Pseudomonadati</taxon>
        <taxon>Pseudomonadota</taxon>
        <taxon>Gammaproteobacteria</taxon>
        <taxon>Aeromonadales</taxon>
        <taxon>Succinivibrionaceae</taxon>
        <taxon>Anaerobiospirillum</taxon>
    </lineage>
</organism>
<feature type="domain" description="Radical SAM core" evidence="11">
    <location>
        <begin position="15"/>
        <end position="248"/>
    </location>
</feature>
<keyword evidence="4" id="KW-0313">Glucose metabolism</keyword>
<dbReference type="GO" id="GO:0043365">
    <property type="term" value="F:[formate-C-acetyltransferase]-activating enzyme activity"/>
    <property type="evidence" value="ECO:0007669"/>
    <property type="project" value="UniProtKB-UniRule"/>
</dbReference>
<keyword evidence="6 10" id="KW-0479">Metal-binding</keyword>
<keyword evidence="3 10" id="KW-0004">4Fe-4S</keyword>
<dbReference type="Pfam" id="PF04055">
    <property type="entry name" value="Radical_SAM"/>
    <property type="match status" value="1"/>
</dbReference>
<dbReference type="RefSeq" id="WP_113743922.1">
    <property type="nucleotide sequence ID" value="NZ_UAPV01000001.1"/>
</dbReference>
<comment type="catalytic activity">
    <reaction evidence="10">
        <text>glycyl-[formate C-acetyltransferase] + reduced [flavodoxin] + S-adenosyl-L-methionine = glycin-2-yl radical-[formate C-acetyltransferase] + semiquinone [flavodoxin] + 5'-deoxyadenosine + L-methionine + H(+)</text>
        <dbReference type="Rhea" id="RHEA:19225"/>
        <dbReference type="Rhea" id="RHEA-COMP:10622"/>
        <dbReference type="Rhea" id="RHEA-COMP:12190"/>
        <dbReference type="Rhea" id="RHEA-COMP:12191"/>
        <dbReference type="Rhea" id="RHEA-COMP:14480"/>
        <dbReference type="ChEBI" id="CHEBI:15378"/>
        <dbReference type="ChEBI" id="CHEBI:17319"/>
        <dbReference type="ChEBI" id="CHEBI:29947"/>
        <dbReference type="ChEBI" id="CHEBI:32722"/>
        <dbReference type="ChEBI" id="CHEBI:57618"/>
        <dbReference type="ChEBI" id="CHEBI:57844"/>
        <dbReference type="ChEBI" id="CHEBI:59789"/>
        <dbReference type="ChEBI" id="CHEBI:140311"/>
        <dbReference type="EC" id="1.97.1.4"/>
    </reaction>
</comment>
<dbReference type="PIRSF" id="PIRSF000371">
    <property type="entry name" value="PFL_act_enz"/>
    <property type="match status" value="1"/>
</dbReference>
<dbReference type="GO" id="GO:0006006">
    <property type="term" value="P:glucose metabolic process"/>
    <property type="evidence" value="ECO:0007669"/>
    <property type="project" value="UniProtKB-KW"/>
</dbReference>
<evidence type="ECO:0000256" key="6">
    <source>
        <dbReference type="ARBA" id="ARBA00022723"/>
    </source>
</evidence>
<dbReference type="GO" id="GO:0016829">
    <property type="term" value="F:lyase activity"/>
    <property type="evidence" value="ECO:0007669"/>
    <property type="project" value="UniProtKB-KW"/>
</dbReference>
<dbReference type="GO" id="GO:0051539">
    <property type="term" value="F:4 iron, 4 sulfur cluster binding"/>
    <property type="evidence" value="ECO:0007669"/>
    <property type="project" value="UniProtKB-UniRule"/>
</dbReference>
<dbReference type="PROSITE" id="PS01087">
    <property type="entry name" value="RADICAL_ACTIVATING"/>
    <property type="match status" value="1"/>
</dbReference>
<evidence type="ECO:0000256" key="1">
    <source>
        <dbReference type="ARBA" id="ARBA00002918"/>
    </source>
</evidence>
<accession>A0A2X0V5J7</accession>
<dbReference type="SFLD" id="SFLDS00029">
    <property type="entry name" value="Radical_SAM"/>
    <property type="match status" value="1"/>
</dbReference>
<proteinExistence type="inferred from homology"/>
<evidence type="ECO:0000313" key="12">
    <source>
        <dbReference type="EMBL" id="SPT69779.1"/>
    </source>
</evidence>
<keyword evidence="5 10" id="KW-0949">S-adenosyl-L-methionine</keyword>
<dbReference type="PROSITE" id="PS51918">
    <property type="entry name" value="RADICAL_SAM"/>
    <property type="match status" value="1"/>
</dbReference>
<comment type="similarity">
    <text evidence="2 10">Belongs to the organic radical-activating enzymes family.</text>
</comment>
<evidence type="ECO:0000256" key="2">
    <source>
        <dbReference type="ARBA" id="ARBA00009777"/>
    </source>
</evidence>
<dbReference type="SUPFAM" id="SSF102114">
    <property type="entry name" value="Radical SAM enzymes"/>
    <property type="match status" value="1"/>
</dbReference>
<keyword evidence="10" id="KW-0963">Cytoplasm</keyword>
<dbReference type="InterPro" id="IPR001989">
    <property type="entry name" value="Radical_activat_CS"/>
</dbReference>
<keyword evidence="4" id="KW-0119">Carbohydrate metabolism</keyword>
<keyword evidence="12" id="KW-0670">Pyruvate</keyword>
<dbReference type="SFLD" id="SFLDG01066">
    <property type="entry name" value="organic_radical-activating_enz"/>
    <property type="match status" value="1"/>
</dbReference>
<evidence type="ECO:0000259" key="11">
    <source>
        <dbReference type="PROSITE" id="PS51918"/>
    </source>
</evidence>
<evidence type="ECO:0000256" key="8">
    <source>
        <dbReference type="ARBA" id="ARBA00023004"/>
    </source>
</evidence>
<dbReference type="EC" id="1.97.1.4" evidence="10"/>
<keyword evidence="12" id="KW-0456">Lyase</keyword>
<evidence type="ECO:0000256" key="4">
    <source>
        <dbReference type="ARBA" id="ARBA00022526"/>
    </source>
</evidence>
<dbReference type="PANTHER" id="PTHR30352:SF5">
    <property type="entry name" value="PYRUVATE FORMATE-LYASE 1-ACTIVATING ENZYME"/>
    <property type="match status" value="1"/>
</dbReference>
<sequence length="250" mass="28660">MHIGNIHSFETFGSVDGPGVRFVVFMQGCRMRCKYCHNPDSWKMDAGQQLDAQQVLDKALRYKSYWGDKGGITVSGGEPLLQMEFVTELFTLAQDMGIHTTLDTSGAPFNRDPDYLLKFNALMDKTSLVMLDIKHIDPKMHLELTKCPLENILDMAAYLDELKKDVWIRHVLVDGYTNDETYLRQTADFLKTLSNVRRVEILPYHSFGMYKWEKLGLPYELTDVATPTDEQIARAGEILNVQSYADYKKD</sequence>
<comment type="subcellular location">
    <subcellularLocation>
        <location evidence="10">Cytoplasm</location>
    </subcellularLocation>
</comment>
<evidence type="ECO:0000313" key="13">
    <source>
        <dbReference type="Proteomes" id="UP000250086"/>
    </source>
</evidence>
<comment type="function">
    <text evidence="1">Activation of pyruvate formate-lyase 1 under anaerobic conditions by generation of an organic free radical, using S-adenosylmethionine and reduced flavodoxin as cosubstrates to produce 5'-deoxy-adenosine.</text>
</comment>
<keyword evidence="8 10" id="KW-0408">Iron</keyword>
<dbReference type="EMBL" id="UAPV01000001">
    <property type="protein sequence ID" value="SPT69779.1"/>
    <property type="molecule type" value="Genomic_DNA"/>
</dbReference>
<dbReference type="GO" id="GO:0046872">
    <property type="term" value="F:metal ion binding"/>
    <property type="evidence" value="ECO:0007669"/>
    <property type="project" value="UniProtKB-UniRule"/>
</dbReference>
<dbReference type="InterPro" id="IPR013785">
    <property type="entry name" value="Aldolase_TIM"/>
</dbReference>
<dbReference type="GO" id="GO:0005737">
    <property type="term" value="C:cytoplasm"/>
    <property type="evidence" value="ECO:0007669"/>
    <property type="project" value="UniProtKB-SubCell"/>
</dbReference>
<dbReference type="InterPro" id="IPR012838">
    <property type="entry name" value="PFL1_activating"/>
</dbReference>
<dbReference type="CDD" id="cd01335">
    <property type="entry name" value="Radical_SAM"/>
    <property type="match status" value="1"/>
</dbReference>
<dbReference type="Proteomes" id="UP000250086">
    <property type="component" value="Unassembled WGS sequence"/>
</dbReference>
<comment type="function">
    <text evidence="10">Activation of pyruvate formate-lyase under anaerobic conditions by generation of an organic free radical, using S-adenosylmethionine and reduced flavodoxin as cosubstrates to produce 5'-deoxy-adenosine.</text>
</comment>
<evidence type="ECO:0000256" key="3">
    <source>
        <dbReference type="ARBA" id="ARBA00022485"/>
    </source>
</evidence>
<dbReference type="InterPro" id="IPR007197">
    <property type="entry name" value="rSAM"/>
</dbReference>
<evidence type="ECO:0000256" key="10">
    <source>
        <dbReference type="RuleBase" id="RU362053"/>
    </source>
</evidence>
<dbReference type="InterPro" id="IPR012839">
    <property type="entry name" value="Organic_radical_activase"/>
</dbReference>
<dbReference type="Gene3D" id="3.20.20.70">
    <property type="entry name" value="Aldolase class I"/>
    <property type="match status" value="1"/>
</dbReference>